<dbReference type="Proteomes" id="UP000635606">
    <property type="component" value="Unassembled WGS sequence"/>
</dbReference>
<keyword evidence="2" id="KW-1185">Reference proteome</keyword>
<protein>
    <submittedName>
        <fullName evidence="1">Uncharacterized protein</fullName>
    </submittedName>
</protein>
<accession>A0A8J3ZX02</accession>
<name>A0A8J3ZX02_9ACTN</name>
<dbReference type="AlphaFoldDB" id="A0A8J3ZX02"/>
<comment type="caution">
    <text evidence="1">The sequence shown here is derived from an EMBL/GenBank/DDBJ whole genome shotgun (WGS) entry which is preliminary data.</text>
</comment>
<evidence type="ECO:0000313" key="2">
    <source>
        <dbReference type="Proteomes" id="UP000635606"/>
    </source>
</evidence>
<gene>
    <name evidence="1" type="ORF">Voc01_046000</name>
</gene>
<proteinExistence type="predicted"/>
<sequence>MPIERLGPPAAFAAGTQAPAVAATTATAVVSTEMSLLMGVLHAGRPHAAVARLGDPAHAQGGVLPGGRAGKEVGGHLRKNFIDL</sequence>
<dbReference type="EMBL" id="BOPH01000068">
    <property type="protein sequence ID" value="GIJ69683.1"/>
    <property type="molecule type" value="Genomic_DNA"/>
</dbReference>
<evidence type="ECO:0000313" key="1">
    <source>
        <dbReference type="EMBL" id="GIJ69683.1"/>
    </source>
</evidence>
<organism evidence="1 2">
    <name type="scientific">Virgisporangium ochraceum</name>
    <dbReference type="NCBI Taxonomy" id="65505"/>
    <lineage>
        <taxon>Bacteria</taxon>
        <taxon>Bacillati</taxon>
        <taxon>Actinomycetota</taxon>
        <taxon>Actinomycetes</taxon>
        <taxon>Micromonosporales</taxon>
        <taxon>Micromonosporaceae</taxon>
        <taxon>Virgisporangium</taxon>
    </lineage>
</organism>
<reference evidence="1" key="1">
    <citation type="submission" date="2021-01" db="EMBL/GenBank/DDBJ databases">
        <title>Whole genome shotgun sequence of Virgisporangium ochraceum NBRC 16418.</title>
        <authorList>
            <person name="Komaki H."/>
            <person name="Tamura T."/>
        </authorList>
    </citation>
    <scope>NUCLEOTIDE SEQUENCE</scope>
    <source>
        <strain evidence="1">NBRC 16418</strain>
    </source>
</reference>